<protein>
    <submittedName>
        <fullName evidence="2">Uncharacterized protein</fullName>
    </submittedName>
</protein>
<keyword evidence="1" id="KW-0472">Membrane</keyword>
<dbReference type="PANTHER" id="PTHR28029:SF1">
    <property type="entry name" value="PROTEIN ILM1"/>
    <property type="match status" value="1"/>
</dbReference>
<dbReference type="PANTHER" id="PTHR28029">
    <property type="entry name" value="PROTEIN ILM1"/>
    <property type="match status" value="1"/>
</dbReference>
<reference evidence="2" key="1">
    <citation type="submission" date="2021-03" db="EMBL/GenBank/DDBJ databases">
        <title>Comparative genomics and phylogenomic investigation of the class Geoglossomycetes provide insights into ecological specialization and systematics.</title>
        <authorList>
            <person name="Melie T."/>
            <person name="Pirro S."/>
            <person name="Miller A.N."/>
            <person name="Quandt A."/>
        </authorList>
    </citation>
    <scope>NUCLEOTIDE SEQUENCE</scope>
    <source>
        <strain evidence="2">CAQ_001_2017</strain>
    </source>
</reference>
<dbReference type="EMBL" id="JAGHQM010000270">
    <property type="protein sequence ID" value="KAH0563004.1"/>
    <property type="molecule type" value="Genomic_DNA"/>
</dbReference>
<feature type="non-terminal residue" evidence="2">
    <location>
        <position position="137"/>
    </location>
</feature>
<gene>
    <name evidence="2" type="ORF">GP486_002437</name>
</gene>
<keyword evidence="3" id="KW-1185">Reference proteome</keyword>
<accession>A0A9P8RS47</accession>
<dbReference type="InterPro" id="IPR018815">
    <property type="entry name" value="Incr_loss_mito_DNA_1"/>
</dbReference>
<evidence type="ECO:0000313" key="2">
    <source>
        <dbReference type="EMBL" id="KAH0563004.1"/>
    </source>
</evidence>
<organism evidence="2 3">
    <name type="scientific">Trichoglossum hirsutum</name>
    <dbReference type="NCBI Taxonomy" id="265104"/>
    <lineage>
        <taxon>Eukaryota</taxon>
        <taxon>Fungi</taxon>
        <taxon>Dikarya</taxon>
        <taxon>Ascomycota</taxon>
        <taxon>Pezizomycotina</taxon>
        <taxon>Geoglossomycetes</taxon>
        <taxon>Geoglossales</taxon>
        <taxon>Geoglossaceae</taxon>
        <taxon>Trichoglossum</taxon>
    </lineage>
</organism>
<feature type="transmembrane region" description="Helical" evidence="1">
    <location>
        <begin position="92"/>
        <end position="109"/>
    </location>
</feature>
<feature type="transmembrane region" description="Helical" evidence="1">
    <location>
        <begin position="56"/>
        <end position="80"/>
    </location>
</feature>
<evidence type="ECO:0000256" key="1">
    <source>
        <dbReference type="SAM" id="Phobius"/>
    </source>
</evidence>
<keyword evidence="1" id="KW-1133">Transmembrane helix</keyword>
<proteinExistence type="predicted"/>
<sequence length="137" mass="15455">MALISAFTIIRTLSLFHLTLAFYFLNAPRTLADQSIVYILGEAMQLPHARSFDSPSAVSALLAAVLALFALSDLVAVSSAEEMARFYWLNQAPIRLLFFFVLTAYTYTFKLSSGKGEDLKNSFVFTWGFVEMVSWFW</sequence>
<comment type="caution">
    <text evidence="2">The sequence shown here is derived from an EMBL/GenBank/DDBJ whole genome shotgun (WGS) entry which is preliminary data.</text>
</comment>
<dbReference type="AlphaFoldDB" id="A0A9P8RS47"/>
<keyword evidence="1" id="KW-0812">Transmembrane</keyword>
<evidence type="ECO:0000313" key="3">
    <source>
        <dbReference type="Proteomes" id="UP000750711"/>
    </source>
</evidence>
<name>A0A9P8RS47_9PEZI</name>
<dbReference type="Pfam" id="PF10311">
    <property type="entry name" value="Ilm1"/>
    <property type="match status" value="1"/>
</dbReference>
<dbReference type="Proteomes" id="UP000750711">
    <property type="component" value="Unassembled WGS sequence"/>
</dbReference>